<dbReference type="AlphaFoldDB" id="A0A7W6D717"/>
<dbReference type="CDD" id="cd10936">
    <property type="entry name" value="CE4_DAC2"/>
    <property type="match status" value="1"/>
</dbReference>
<dbReference type="InterPro" id="IPR006837">
    <property type="entry name" value="Divergent_DAC"/>
</dbReference>
<keyword evidence="2" id="KW-0812">Transmembrane</keyword>
<evidence type="ECO:0000313" key="4">
    <source>
        <dbReference type="Proteomes" id="UP000528964"/>
    </source>
</evidence>
<feature type="region of interest" description="Disordered" evidence="1">
    <location>
        <begin position="66"/>
        <end position="108"/>
    </location>
</feature>
<organism evidence="3 4">
    <name type="scientific">Hansschlegelia beijingensis</name>
    <dbReference type="NCBI Taxonomy" id="1133344"/>
    <lineage>
        <taxon>Bacteria</taxon>
        <taxon>Pseudomonadati</taxon>
        <taxon>Pseudomonadota</taxon>
        <taxon>Alphaproteobacteria</taxon>
        <taxon>Hyphomicrobiales</taxon>
        <taxon>Methylopilaceae</taxon>
        <taxon>Hansschlegelia</taxon>
    </lineage>
</organism>
<evidence type="ECO:0000256" key="1">
    <source>
        <dbReference type="SAM" id="MobiDB-lite"/>
    </source>
</evidence>
<dbReference type="RefSeq" id="WP_183395272.1">
    <property type="nucleotide sequence ID" value="NZ_JACIDR010000003.1"/>
</dbReference>
<name>A0A7W6D717_9HYPH</name>
<evidence type="ECO:0000256" key="2">
    <source>
        <dbReference type="SAM" id="Phobius"/>
    </source>
</evidence>
<dbReference type="Proteomes" id="UP000528964">
    <property type="component" value="Unassembled WGS sequence"/>
</dbReference>
<keyword evidence="4" id="KW-1185">Reference proteome</keyword>
<dbReference type="InterPro" id="IPR011330">
    <property type="entry name" value="Glyco_hydro/deAcase_b/a-brl"/>
</dbReference>
<evidence type="ECO:0008006" key="5">
    <source>
        <dbReference type="Google" id="ProtNLM"/>
    </source>
</evidence>
<dbReference type="Gene3D" id="3.20.20.370">
    <property type="entry name" value="Glycoside hydrolase/deacetylase"/>
    <property type="match status" value="1"/>
</dbReference>
<evidence type="ECO:0000313" key="3">
    <source>
        <dbReference type="EMBL" id="MBB3973394.1"/>
    </source>
</evidence>
<dbReference type="EMBL" id="JACIDR010000003">
    <property type="protein sequence ID" value="MBB3973394.1"/>
    <property type="molecule type" value="Genomic_DNA"/>
</dbReference>
<sequence>MTQDDLEKPLMPRAGRKSLRPRSRVDGALALACVVGATLAFVGLWAMLADDPLGGEPVAVAAIERRAPPPPAQPGQTTPTPSQPGAGVRDGVPIVRPGDPMPKAGPVIIRIPGADDQAADGQAPSSAIQTALLEDSRYGPLPRIGADGRRPLDVYARPQLATAAKARVALIVANLGVSREATETATGSLPAPVTLAFSPYGKDVGEQVEKARARGHEILIQAPMEPYGYPGNDTGPQTLLTSLPAPANLERLRWALGRAKGYVGVAPLGGGKFLETDAALTPMFTELARRGVMFAAPAGGESRADVAAAQAGLVHARPATQIDLVAEASAIDAALADLERAAKADGTAVGWATASPLSLKRIAAWAEKLADRGVALAPISAAVRPQGPS</sequence>
<keyword evidence="2" id="KW-1133">Transmembrane helix</keyword>
<comment type="caution">
    <text evidence="3">The sequence shown here is derived from an EMBL/GenBank/DDBJ whole genome shotgun (WGS) entry which is preliminary data.</text>
</comment>
<proteinExistence type="predicted"/>
<dbReference type="SUPFAM" id="SSF88713">
    <property type="entry name" value="Glycoside hydrolase/deacetylase"/>
    <property type="match status" value="1"/>
</dbReference>
<reference evidence="3 4" key="1">
    <citation type="submission" date="2020-08" db="EMBL/GenBank/DDBJ databases">
        <title>Genomic Encyclopedia of Type Strains, Phase IV (KMG-IV): sequencing the most valuable type-strain genomes for metagenomic binning, comparative biology and taxonomic classification.</title>
        <authorList>
            <person name="Goeker M."/>
        </authorList>
    </citation>
    <scope>NUCLEOTIDE SEQUENCE [LARGE SCALE GENOMIC DNA]</scope>
    <source>
        <strain evidence="3 4">DSM 25481</strain>
    </source>
</reference>
<dbReference type="GO" id="GO:0005975">
    <property type="term" value="P:carbohydrate metabolic process"/>
    <property type="evidence" value="ECO:0007669"/>
    <property type="project" value="InterPro"/>
</dbReference>
<feature type="region of interest" description="Disordered" evidence="1">
    <location>
        <begin position="1"/>
        <end position="21"/>
    </location>
</feature>
<keyword evidence="2" id="KW-0472">Membrane</keyword>
<protein>
    <recommendedName>
        <fullName evidence="5">Divergent polysaccharide deacetylase family protein</fullName>
    </recommendedName>
</protein>
<gene>
    <name evidence="3" type="ORF">GGR24_002064</name>
</gene>
<dbReference type="PANTHER" id="PTHR30105:SF2">
    <property type="entry name" value="DIVERGENT POLYSACCHARIDE DEACETYLASE SUPERFAMILY"/>
    <property type="match status" value="1"/>
</dbReference>
<feature type="compositionally biased region" description="Low complexity" evidence="1">
    <location>
        <begin position="74"/>
        <end position="87"/>
    </location>
</feature>
<feature type="compositionally biased region" description="Basic and acidic residues" evidence="1">
    <location>
        <begin position="1"/>
        <end position="10"/>
    </location>
</feature>
<accession>A0A7W6D717</accession>
<feature type="transmembrane region" description="Helical" evidence="2">
    <location>
        <begin position="27"/>
        <end position="48"/>
    </location>
</feature>
<dbReference type="PANTHER" id="PTHR30105">
    <property type="entry name" value="UNCHARACTERIZED YIBQ-RELATED"/>
    <property type="match status" value="1"/>
</dbReference>
<dbReference type="Pfam" id="PF04748">
    <property type="entry name" value="Polysacc_deac_2"/>
    <property type="match status" value="1"/>
</dbReference>